<proteinExistence type="predicted"/>
<reference evidence="1 2" key="1">
    <citation type="submission" date="2023-07" db="EMBL/GenBank/DDBJ databases">
        <title>Sorghum-associated microbial communities from plants grown in Nebraska, USA.</title>
        <authorList>
            <person name="Schachtman D."/>
        </authorList>
    </citation>
    <scope>NUCLEOTIDE SEQUENCE [LARGE SCALE GENOMIC DNA]</scope>
    <source>
        <strain evidence="1 2">DS1039</strain>
    </source>
</reference>
<organism evidence="1 2">
    <name type="scientific">Paraburkholderia caledonica</name>
    <dbReference type="NCBI Taxonomy" id="134536"/>
    <lineage>
        <taxon>Bacteria</taxon>
        <taxon>Pseudomonadati</taxon>
        <taxon>Pseudomonadota</taxon>
        <taxon>Betaproteobacteria</taxon>
        <taxon>Burkholderiales</taxon>
        <taxon>Burkholderiaceae</taxon>
        <taxon>Paraburkholderia</taxon>
    </lineage>
</organism>
<evidence type="ECO:0000313" key="1">
    <source>
        <dbReference type="EMBL" id="MDR6374173.1"/>
    </source>
</evidence>
<gene>
    <name evidence="1" type="ORF">J2776_000849</name>
</gene>
<protein>
    <submittedName>
        <fullName evidence="1">Uncharacterized protein</fullName>
    </submittedName>
</protein>
<name>A0ABU1KT98_9BURK</name>
<dbReference type="EMBL" id="JAVDQN010000001">
    <property type="protein sequence ID" value="MDR6374173.1"/>
    <property type="molecule type" value="Genomic_DNA"/>
</dbReference>
<dbReference type="RefSeq" id="WP_310065459.1">
    <property type="nucleotide sequence ID" value="NZ_JAVDQN010000001.1"/>
</dbReference>
<accession>A0ABU1KT98</accession>
<dbReference type="Proteomes" id="UP001185254">
    <property type="component" value="Unassembled WGS sequence"/>
</dbReference>
<keyword evidence="2" id="KW-1185">Reference proteome</keyword>
<comment type="caution">
    <text evidence="1">The sequence shown here is derived from an EMBL/GenBank/DDBJ whole genome shotgun (WGS) entry which is preliminary data.</text>
</comment>
<sequence length="228" mass="24233">MSVSLASLISPKFTWLVFGHPIEGSIGKSDDLVHAVRGAAGAELTLVKVSCVNADGMCFPIPAIIVLPGTGDKPTDEELRCCSETDIKVWHVIPDTPLPFLQIGKSSLSQLIEAKRSKRNVGSLAASLTFGNIQLNGSVLSVQMNVRWSENIAGIDIVLVDQSFPISFDFGVQNPYPIHLADVEGPFGLPISIDANISVSLNPNQVCAELRATFPGGNIQGPHGCQGF</sequence>
<evidence type="ECO:0000313" key="2">
    <source>
        <dbReference type="Proteomes" id="UP001185254"/>
    </source>
</evidence>